<protein>
    <submittedName>
        <fullName evidence="2">MarR family transcriptional regulator</fullName>
    </submittedName>
</protein>
<reference evidence="2" key="1">
    <citation type="submission" date="2023-07" db="EMBL/GenBank/DDBJ databases">
        <title>Degradation of tert-butanol by M. austroafricanum TBA100.</title>
        <authorList>
            <person name="Helbich S."/>
            <person name="Vainshtein Y."/>
        </authorList>
    </citation>
    <scope>NUCLEOTIDE SEQUENCE</scope>
    <source>
        <strain evidence="2">TBA100</strain>
    </source>
</reference>
<dbReference type="InterPro" id="IPR036390">
    <property type="entry name" value="WH_DNA-bd_sf"/>
</dbReference>
<dbReference type="SUPFAM" id="SSF46785">
    <property type="entry name" value="Winged helix' DNA-binding domain"/>
    <property type="match status" value="1"/>
</dbReference>
<keyword evidence="3" id="KW-1185">Reference proteome</keyword>
<dbReference type="SMART" id="SM00347">
    <property type="entry name" value="HTH_MARR"/>
    <property type="match status" value="1"/>
</dbReference>
<dbReference type="Pfam" id="PF12802">
    <property type="entry name" value="MarR_2"/>
    <property type="match status" value="1"/>
</dbReference>
<gene>
    <name evidence="2" type="ORF">QYF68_25490</name>
</gene>
<sequence>MRVSSRNVYACRVGKRAGAPRQDLAAMLAPLMRELLAAEQSVLAKHGLTMWGYAVLSTLDRSAFRTQAALAEAINADKTRIIRTLDDLQDDGYIERHPDPDDRRVRLLAITDKGRDVKDAVQDEIQRGEERWLGELTQEERRVFLRALARMAPG</sequence>
<evidence type="ECO:0000313" key="3">
    <source>
        <dbReference type="Proteomes" id="UP001172687"/>
    </source>
</evidence>
<dbReference type="PANTHER" id="PTHR33164:SF57">
    <property type="entry name" value="MARR-FAMILY TRANSCRIPTIONAL REGULATOR"/>
    <property type="match status" value="1"/>
</dbReference>
<evidence type="ECO:0000259" key="1">
    <source>
        <dbReference type="PROSITE" id="PS50995"/>
    </source>
</evidence>
<dbReference type="Gene3D" id="1.10.10.10">
    <property type="entry name" value="Winged helix-like DNA-binding domain superfamily/Winged helix DNA-binding domain"/>
    <property type="match status" value="1"/>
</dbReference>
<evidence type="ECO:0000313" key="2">
    <source>
        <dbReference type="EMBL" id="MDN4521148.1"/>
    </source>
</evidence>
<feature type="domain" description="HTH marR-type" evidence="1">
    <location>
        <begin position="21"/>
        <end position="153"/>
    </location>
</feature>
<proteinExistence type="predicted"/>
<name>A0ABT8HK63_MYCAO</name>
<dbReference type="InterPro" id="IPR000835">
    <property type="entry name" value="HTH_MarR-typ"/>
</dbReference>
<dbReference type="PROSITE" id="PS50995">
    <property type="entry name" value="HTH_MARR_2"/>
    <property type="match status" value="1"/>
</dbReference>
<organism evidence="2 3">
    <name type="scientific">Mycolicibacterium austroafricanum</name>
    <name type="common">Mycobacterium austroafricanum</name>
    <dbReference type="NCBI Taxonomy" id="39687"/>
    <lineage>
        <taxon>Bacteria</taxon>
        <taxon>Bacillati</taxon>
        <taxon>Actinomycetota</taxon>
        <taxon>Actinomycetes</taxon>
        <taxon>Mycobacteriales</taxon>
        <taxon>Mycobacteriaceae</taxon>
        <taxon>Mycolicibacterium</taxon>
    </lineage>
</organism>
<dbReference type="Proteomes" id="UP001172687">
    <property type="component" value="Unassembled WGS sequence"/>
</dbReference>
<comment type="caution">
    <text evidence="2">The sequence shown here is derived from an EMBL/GenBank/DDBJ whole genome shotgun (WGS) entry which is preliminary data.</text>
</comment>
<dbReference type="RefSeq" id="WP_049778048.1">
    <property type="nucleotide sequence ID" value="NZ_CP070380.1"/>
</dbReference>
<dbReference type="PANTHER" id="PTHR33164">
    <property type="entry name" value="TRANSCRIPTIONAL REGULATOR, MARR FAMILY"/>
    <property type="match status" value="1"/>
</dbReference>
<dbReference type="InterPro" id="IPR036388">
    <property type="entry name" value="WH-like_DNA-bd_sf"/>
</dbReference>
<dbReference type="EMBL" id="JAUHTC010000087">
    <property type="protein sequence ID" value="MDN4521148.1"/>
    <property type="molecule type" value="Genomic_DNA"/>
</dbReference>
<dbReference type="PRINTS" id="PR00598">
    <property type="entry name" value="HTHMARR"/>
</dbReference>
<accession>A0ABT8HK63</accession>
<dbReference type="InterPro" id="IPR039422">
    <property type="entry name" value="MarR/SlyA-like"/>
</dbReference>